<dbReference type="Pfam" id="PF26002">
    <property type="entry name" value="Beta-barrel_AprE"/>
    <property type="match status" value="1"/>
</dbReference>
<protein>
    <submittedName>
        <fullName evidence="2">HlyD family efflux transporter periplasmic adaptor subunit</fullName>
    </submittedName>
</protein>
<dbReference type="PANTHER" id="PTHR30386:SF28">
    <property type="entry name" value="EXPORTED PROTEIN"/>
    <property type="match status" value="1"/>
</dbReference>
<dbReference type="InterPro" id="IPR058982">
    <property type="entry name" value="Beta-barrel_AprE"/>
</dbReference>
<evidence type="ECO:0000313" key="3">
    <source>
        <dbReference type="Proteomes" id="UP000594943"/>
    </source>
</evidence>
<proteinExistence type="predicted"/>
<evidence type="ECO:0000313" key="2">
    <source>
        <dbReference type="EMBL" id="QPS44960.1"/>
    </source>
</evidence>
<feature type="domain" description="AprE-like beta-barrel" evidence="1">
    <location>
        <begin position="308"/>
        <end position="397"/>
    </location>
</feature>
<dbReference type="PANTHER" id="PTHR30386">
    <property type="entry name" value="MEMBRANE FUSION SUBUNIT OF EMRAB-TOLC MULTIDRUG EFFLUX PUMP"/>
    <property type="match status" value="1"/>
</dbReference>
<dbReference type="SUPFAM" id="SSF111369">
    <property type="entry name" value="HlyD-like secretion proteins"/>
    <property type="match status" value="1"/>
</dbReference>
<evidence type="ECO:0000259" key="1">
    <source>
        <dbReference type="Pfam" id="PF26002"/>
    </source>
</evidence>
<sequence length="419" mass="46427">MNDLPIFRHEAQDSQRVRSIGDIVLLQRVSIQVLSITAFCMGVIVILFFVFGSYTRRTTVSGVVVPDTGLIKVYAKQNGVVLRKLVTEGQHVIRGQALYTISTDLQTPVTGDTQAALIHQIQQRKASLQQEVVKTRQLQRADRDTLQAKIISLRRQLAGIDDQIISQRIRTSLATDASIRYARLLAKDYISKDQAQQREADLLDQQSKLDSLLRDRARTAQLLKEASNDLASLSLKQQNELSQIDRGIIDVDQSLIESEAKREVVIAAPETGTATVVIAERGQNTDTVHPLAGLVPSDAHWQAYLFVPGAAVGFIRVGDPVLIRYQAYPYQKFGQYAASVISIARTALTSAELTTSGAQIGGESTYYRITVALKSQYVTAYGKLQPLQAGMAIQADVLQERRRLYEWVLEPLYSMAGTL</sequence>
<accession>A0A7U4P528</accession>
<name>A0A7U4P528_9BURK</name>
<dbReference type="GO" id="GO:0055085">
    <property type="term" value="P:transmembrane transport"/>
    <property type="evidence" value="ECO:0007669"/>
    <property type="project" value="InterPro"/>
</dbReference>
<dbReference type="EMBL" id="CP065686">
    <property type="protein sequence ID" value="QPS44960.1"/>
    <property type="molecule type" value="Genomic_DNA"/>
</dbReference>
<dbReference type="KEGG" id="bhg:I6G56_07795"/>
<dbReference type="RefSeq" id="WP_009914513.1">
    <property type="nucleotide sequence ID" value="NZ_CP013380.1"/>
</dbReference>
<dbReference type="PRINTS" id="PR01490">
    <property type="entry name" value="RTXTOXIND"/>
</dbReference>
<dbReference type="AlphaFoldDB" id="A0A7U4P528"/>
<organism evidence="2 3">
    <name type="scientific">Burkholderia humptydooensis</name>
    <dbReference type="NCBI Taxonomy" id="430531"/>
    <lineage>
        <taxon>Bacteria</taxon>
        <taxon>Pseudomonadati</taxon>
        <taxon>Pseudomonadota</taxon>
        <taxon>Betaproteobacteria</taxon>
        <taxon>Burkholderiales</taxon>
        <taxon>Burkholderiaceae</taxon>
        <taxon>Burkholderia</taxon>
        <taxon>pseudomallei group</taxon>
    </lineage>
</organism>
<dbReference type="Gene3D" id="2.40.30.170">
    <property type="match status" value="1"/>
</dbReference>
<accession>A0A7T2X0I2</accession>
<reference evidence="2 3" key="1">
    <citation type="submission" date="2020-12" db="EMBL/GenBank/DDBJ databases">
        <title>FDA dAtabase for Regulatory Grade micrObial Sequences (FDA-ARGOS): Supporting development and validation of Infectious Disease Dx tests.</title>
        <authorList>
            <person name="Nelson B."/>
            <person name="Plummer A."/>
            <person name="Tallon L."/>
            <person name="Sadzewicz L."/>
            <person name="Zhao X."/>
            <person name="Boylan J."/>
            <person name="Ott S."/>
            <person name="Bowen H."/>
            <person name="Vavikolanu K."/>
            <person name="Mehta A."/>
            <person name="Aluvathingal J."/>
            <person name="Nadendla S."/>
            <person name="Myers T."/>
            <person name="Yan Y."/>
            <person name="Sichtig H."/>
        </authorList>
    </citation>
    <scope>NUCLEOTIDE SEQUENCE [LARGE SCALE GENOMIC DNA]</scope>
    <source>
        <strain evidence="2 3">FDAARGOS_899</strain>
    </source>
</reference>
<dbReference type="Proteomes" id="UP000594943">
    <property type="component" value="Chromosome 1"/>
</dbReference>
<dbReference type="InterPro" id="IPR050739">
    <property type="entry name" value="MFP"/>
</dbReference>
<gene>
    <name evidence="2" type="ORF">I6G56_07795</name>
</gene>